<dbReference type="Pfam" id="PF13559">
    <property type="entry name" value="DUF4129"/>
    <property type="match status" value="1"/>
</dbReference>
<keyword evidence="2" id="KW-0812">Transmembrane</keyword>
<dbReference type="InterPro" id="IPR002931">
    <property type="entry name" value="Transglutaminase-like"/>
</dbReference>
<feature type="transmembrane region" description="Helical" evidence="2">
    <location>
        <begin position="147"/>
        <end position="166"/>
    </location>
</feature>
<evidence type="ECO:0000313" key="5">
    <source>
        <dbReference type="Proteomes" id="UP001143474"/>
    </source>
</evidence>
<gene>
    <name evidence="4" type="ORF">GCM10017600_09320</name>
</gene>
<protein>
    <recommendedName>
        <fullName evidence="3">Transglutaminase-like domain-containing protein</fullName>
    </recommendedName>
</protein>
<organism evidence="4 5">
    <name type="scientific">Streptosporangium carneum</name>
    <dbReference type="NCBI Taxonomy" id="47481"/>
    <lineage>
        <taxon>Bacteria</taxon>
        <taxon>Bacillati</taxon>
        <taxon>Actinomycetota</taxon>
        <taxon>Actinomycetes</taxon>
        <taxon>Streptosporangiales</taxon>
        <taxon>Streptosporangiaceae</taxon>
        <taxon>Streptosporangium</taxon>
    </lineage>
</organism>
<dbReference type="EMBL" id="BSEV01000001">
    <property type="protein sequence ID" value="GLK07527.1"/>
    <property type="molecule type" value="Genomic_DNA"/>
</dbReference>
<feature type="region of interest" description="Disordered" evidence="1">
    <location>
        <begin position="778"/>
        <end position="813"/>
    </location>
</feature>
<dbReference type="SUPFAM" id="SSF54001">
    <property type="entry name" value="Cysteine proteinases"/>
    <property type="match status" value="1"/>
</dbReference>
<dbReference type="AlphaFoldDB" id="A0A9W6MAZ6"/>
<evidence type="ECO:0000256" key="2">
    <source>
        <dbReference type="SAM" id="Phobius"/>
    </source>
</evidence>
<name>A0A9W6MAZ6_9ACTN</name>
<feature type="compositionally biased region" description="Basic and acidic residues" evidence="1">
    <location>
        <begin position="595"/>
        <end position="631"/>
    </location>
</feature>
<reference evidence="4" key="2">
    <citation type="submission" date="2023-01" db="EMBL/GenBank/DDBJ databases">
        <authorList>
            <person name="Sun Q."/>
            <person name="Evtushenko L."/>
        </authorList>
    </citation>
    <scope>NUCLEOTIDE SEQUENCE</scope>
    <source>
        <strain evidence="4">VKM Ac-2007</strain>
    </source>
</reference>
<comment type="caution">
    <text evidence="4">The sequence shown here is derived from an EMBL/GenBank/DDBJ whole genome shotgun (WGS) entry which is preliminary data.</text>
</comment>
<feature type="compositionally biased region" description="Low complexity" evidence="1">
    <location>
        <begin position="786"/>
        <end position="802"/>
    </location>
</feature>
<accession>A0A9W6MAZ6</accession>
<feature type="compositionally biased region" description="Gly residues" evidence="1">
    <location>
        <begin position="249"/>
        <end position="261"/>
    </location>
</feature>
<sequence length="813" mass="84390">MTSAPRPAPHTDVRTHTDVHTGTGTHTDIRPRTRTRTRTRTDAVPAVVAVLLGLAPAVAFAGAFARTPAEALADPRYALPVAGACLVTAAACLVLASATRVAPVTRVTVAAALLAAYLGLAVPSAVLDGPRRLLTSAPPADPSGPELAFVVLVTGLATLGAVEPALRGRSAAWSMPSPLLATGAGLAVAAPSSGAAWLAPAVALSCGALLAVRARLGRSGVVATVPAPDDATAEGAKDAKASGAATGEAAGGKGTSRGSGGRAPWARPTALAPVLFVAVAVATSLAGPGLLALSGQRSPVDARDLVGRPVVPRQATSPLTQFPALLNGRLPMILSVTSAARPLRLRYATLTEFDGVYWTSAAAYWRAGTLLPAPKEDGRSETAQERVRVEKAGPVSWVVSSGRPVEVSVSGLGVDRESGDVVFPEDRSTPAEYTVRSAVPVVDGAVLETDSPAVPAADPASDRASGESAVRELTARAREITGDRRDYGALRRLSDHFAENGGFTVATGPDAPSGHGLFQINRLLEERRGTAEQYTSAFAAMARALGYDVRVAVGFRSEKPGQEGRYRISGRDVDAWAEVRFAESGWAPFFPTPARDGERRPDDPGSRSPEEQSAQERDPADTGDERRERTPARRSPASPPASPWRWWPLWLAAGAVLVSSAAAVPLSKAALRARRRRAADPLERVVGAWRDTLDRYAEAGLPSTAAATGGEVATGAAERFPAVTDAAHDLAEVVDRALYGSHAATAEDGDRAWALADAVRSRLRAALPRRRRLTAALRVPVRRAARSQGRSGAPGRSAAPRASGPPGPGRPPR</sequence>
<dbReference type="SMART" id="SM00460">
    <property type="entry name" value="TGc"/>
    <property type="match status" value="1"/>
</dbReference>
<reference evidence="4" key="1">
    <citation type="journal article" date="2014" name="Int. J. Syst. Evol. Microbiol.">
        <title>Complete genome sequence of Corynebacterium casei LMG S-19264T (=DSM 44701T), isolated from a smear-ripened cheese.</title>
        <authorList>
            <consortium name="US DOE Joint Genome Institute (JGI-PGF)"/>
            <person name="Walter F."/>
            <person name="Albersmeier A."/>
            <person name="Kalinowski J."/>
            <person name="Ruckert C."/>
        </authorList>
    </citation>
    <scope>NUCLEOTIDE SEQUENCE</scope>
    <source>
        <strain evidence="4">VKM Ac-2007</strain>
    </source>
</reference>
<feature type="region of interest" description="Disordered" evidence="1">
    <location>
        <begin position="228"/>
        <end position="264"/>
    </location>
</feature>
<feature type="domain" description="Transglutaminase-like" evidence="3">
    <location>
        <begin position="523"/>
        <end position="593"/>
    </location>
</feature>
<keyword evidence="2" id="KW-0472">Membrane</keyword>
<evidence type="ECO:0000259" key="3">
    <source>
        <dbReference type="SMART" id="SM00460"/>
    </source>
</evidence>
<keyword evidence="2" id="KW-1133">Transmembrane helix</keyword>
<feature type="region of interest" description="Disordered" evidence="1">
    <location>
        <begin position="588"/>
        <end position="641"/>
    </location>
</feature>
<dbReference type="PANTHER" id="PTHR42736:SF1">
    <property type="entry name" value="PROTEIN-GLUTAMINE GAMMA-GLUTAMYLTRANSFERASE"/>
    <property type="match status" value="1"/>
</dbReference>
<dbReference type="Proteomes" id="UP001143474">
    <property type="component" value="Unassembled WGS sequence"/>
</dbReference>
<feature type="transmembrane region" description="Helical" evidence="2">
    <location>
        <begin position="108"/>
        <end position="127"/>
    </location>
</feature>
<keyword evidence="5" id="KW-1185">Reference proteome</keyword>
<feature type="region of interest" description="Disordered" evidence="1">
    <location>
        <begin position="1"/>
        <end position="39"/>
    </location>
</feature>
<dbReference type="InterPro" id="IPR038765">
    <property type="entry name" value="Papain-like_cys_pep_sf"/>
</dbReference>
<dbReference type="InterPro" id="IPR025403">
    <property type="entry name" value="TgpA-like_C"/>
</dbReference>
<dbReference type="Gene3D" id="3.10.620.30">
    <property type="match status" value="1"/>
</dbReference>
<feature type="transmembrane region" description="Helical" evidence="2">
    <location>
        <begin position="43"/>
        <end position="65"/>
    </location>
</feature>
<feature type="compositionally biased region" description="Pro residues" evidence="1">
    <location>
        <begin position="803"/>
        <end position="813"/>
    </location>
</feature>
<evidence type="ECO:0000256" key="1">
    <source>
        <dbReference type="SAM" id="MobiDB-lite"/>
    </source>
</evidence>
<dbReference type="RefSeq" id="WP_271216057.1">
    <property type="nucleotide sequence ID" value="NZ_BAAAVD010000006.1"/>
</dbReference>
<feature type="transmembrane region" description="Helical" evidence="2">
    <location>
        <begin position="77"/>
        <end position="96"/>
    </location>
</feature>
<proteinExistence type="predicted"/>
<feature type="compositionally biased region" description="Basic and acidic residues" evidence="1">
    <location>
        <begin position="9"/>
        <end position="19"/>
    </location>
</feature>
<dbReference type="PANTHER" id="PTHR42736">
    <property type="entry name" value="PROTEIN-GLUTAMINE GAMMA-GLUTAMYLTRANSFERASE"/>
    <property type="match status" value="1"/>
</dbReference>
<feature type="transmembrane region" description="Helical" evidence="2">
    <location>
        <begin position="270"/>
        <end position="293"/>
    </location>
</feature>
<evidence type="ECO:0000313" key="4">
    <source>
        <dbReference type="EMBL" id="GLK07527.1"/>
    </source>
</evidence>
<dbReference type="InterPro" id="IPR052901">
    <property type="entry name" value="Bact_TGase-like"/>
</dbReference>
<dbReference type="Pfam" id="PF01841">
    <property type="entry name" value="Transglut_core"/>
    <property type="match status" value="1"/>
</dbReference>